<dbReference type="InterPro" id="IPR012327">
    <property type="entry name" value="MeTrfase_D12"/>
</dbReference>
<proteinExistence type="predicted"/>
<organism evidence="4 5">
    <name type="scientific">Noviherbaspirillum saxi</name>
    <dbReference type="NCBI Taxonomy" id="2320863"/>
    <lineage>
        <taxon>Bacteria</taxon>
        <taxon>Pseudomonadati</taxon>
        <taxon>Pseudomonadota</taxon>
        <taxon>Betaproteobacteria</taxon>
        <taxon>Burkholderiales</taxon>
        <taxon>Oxalobacteraceae</taxon>
        <taxon>Noviherbaspirillum</taxon>
    </lineage>
</organism>
<comment type="caution">
    <text evidence="4">The sequence shown here is derived from an EMBL/GenBank/DDBJ whole genome shotgun (WGS) entry which is preliminary data.</text>
</comment>
<dbReference type="EMBL" id="QYUO01000001">
    <property type="protein sequence ID" value="RJF99842.1"/>
    <property type="molecule type" value="Genomic_DNA"/>
</dbReference>
<dbReference type="InterPro" id="IPR029063">
    <property type="entry name" value="SAM-dependent_MTases_sf"/>
</dbReference>
<dbReference type="GO" id="GO:0043565">
    <property type="term" value="F:sequence-specific DNA binding"/>
    <property type="evidence" value="ECO:0007669"/>
    <property type="project" value="TreeGrafter"/>
</dbReference>
<dbReference type="GO" id="GO:0009007">
    <property type="term" value="F:site-specific DNA-methyltransferase (adenine-specific) activity"/>
    <property type="evidence" value="ECO:0007669"/>
    <property type="project" value="UniProtKB-EC"/>
</dbReference>
<dbReference type="GO" id="GO:1904047">
    <property type="term" value="F:S-adenosyl-L-methionine binding"/>
    <property type="evidence" value="ECO:0007669"/>
    <property type="project" value="TreeGrafter"/>
</dbReference>
<protein>
    <submittedName>
        <fullName evidence="4">DNA adenine methylase</fullName>
    </submittedName>
</protein>
<dbReference type="PANTHER" id="PTHR30481">
    <property type="entry name" value="DNA ADENINE METHYLASE"/>
    <property type="match status" value="1"/>
</dbReference>
<dbReference type="SUPFAM" id="SSF53335">
    <property type="entry name" value="S-adenosyl-L-methionine-dependent methyltransferases"/>
    <property type="match status" value="1"/>
</dbReference>
<keyword evidence="1 4" id="KW-0489">Methyltransferase</keyword>
<keyword evidence="5" id="KW-1185">Reference proteome</keyword>
<dbReference type="AlphaFoldDB" id="A0A3A3FUI1"/>
<keyword evidence="3" id="KW-0949">S-adenosyl-L-methionine</keyword>
<evidence type="ECO:0000256" key="2">
    <source>
        <dbReference type="ARBA" id="ARBA00022679"/>
    </source>
</evidence>
<evidence type="ECO:0000256" key="1">
    <source>
        <dbReference type="ARBA" id="ARBA00022603"/>
    </source>
</evidence>
<dbReference type="Gene3D" id="3.40.50.150">
    <property type="entry name" value="Vaccinia Virus protein VP39"/>
    <property type="match status" value="1"/>
</dbReference>
<gene>
    <name evidence="4" type="ORF">D3871_00345</name>
</gene>
<dbReference type="Pfam" id="PF02086">
    <property type="entry name" value="MethyltransfD12"/>
    <property type="match status" value="1"/>
</dbReference>
<reference evidence="5" key="1">
    <citation type="submission" date="2018-09" db="EMBL/GenBank/DDBJ databases">
        <authorList>
            <person name="Zhu H."/>
        </authorList>
    </citation>
    <scope>NUCLEOTIDE SEQUENCE [LARGE SCALE GENOMIC DNA]</scope>
    <source>
        <strain evidence="5">K1R23-30</strain>
    </source>
</reference>
<dbReference type="Proteomes" id="UP000265955">
    <property type="component" value="Unassembled WGS sequence"/>
</dbReference>
<keyword evidence="2" id="KW-0808">Transferase</keyword>
<name>A0A3A3FUI1_9BURK</name>
<dbReference type="GO" id="GO:0032259">
    <property type="term" value="P:methylation"/>
    <property type="evidence" value="ECO:0007669"/>
    <property type="project" value="UniProtKB-KW"/>
</dbReference>
<dbReference type="GO" id="GO:0009307">
    <property type="term" value="P:DNA restriction-modification system"/>
    <property type="evidence" value="ECO:0007669"/>
    <property type="project" value="InterPro"/>
</dbReference>
<accession>A0A3A3FUI1</accession>
<evidence type="ECO:0000256" key="3">
    <source>
        <dbReference type="ARBA" id="ARBA00022691"/>
    </source>
</evidence>
<sequence>MRYPGGKGGCFRNIVNLMPHHRVYIESHLGGGAVLRNKQPVEHSIGIDADSEVVRTWADHDLPNTQILEGDAIAFLSGYDYRGDELVYCDPPYPVSTRRKARIYRRDYSTEDHLQLLEVITKLPCMVMISSYSNPIYEDVLRDWEKITFNAATHSGIREESVWINFPMPEAPYDTRYLGADFRQREALRRRHSRLADKIMRMPLAERHLLWSWAAEQYSNEIQEAVRG</sequence>
<evidence type="ECO:0000313" key="4">
    <source>
        <dbReference type="EMBL" id="RJF99842.1"/>
    </source>
</evidence>
<dbReference type="GO" id="GO:0006298">
    <property type="term" value="P:mismatch repair"/>
    <property type="evidence" value="ECO:0007669"/>
    <property type="project" value="TreeGrafter"/>
</dbReference>
<evidence type="ECO:0000313" key="5">
    <source>
        <dbReference type="Proteomes" id="UP000265955"/>
    </source>
</evidence>
<dbReference type="PANTHER" id="PTHR30481:SF4">
    <property type="entry name" value="SITE-SPECIFIC DNA-METHYLTRANSFERASE (ADENINE-SPECIFIC)"/>
    <property type="match status" value="1"/>
</dbReference>